<protein>
    <submittedName>
        <fullName evidence="2">Uncharacterized protein</fullName>
    </submittedName>
</protein>
<evidence type="ECO:0000256" key="1">
    <source>
        <dbReference type="SAM" id="MobiDB-lite"/>
    </source>
</evidence>
<evidence type="ECO:0000313" key="2">
    <source>
        <dbReference type="EMBL" id="CDR33640.1"/>
    </source>
</evidence>
<dbReference type="EMBL" id="CCEJ010000003">
    <property type="protein sequence ID" value="CDR33640.1"/>
    <property type="molecule type" value="Genomic_DNA"/>
</dbReference>
<feature type="region of interest" description="Disordered" evidence="1">
    <location>
        <begin position="101"/>
        <end position="165"/>
    </location>
</feature>
<organism evidence="2 3">
    <name type="scientific">Candidatus Criblamydia sequanensis CRIB-18</name>
    <dbReference type="NCBI Taxonomy" id="1437425"/>
    <lineage>
        <taxon>Bacteria</taxon>
        <taxon>Pseudomonadati</taxon>
        <taxon>Chlamydiota</taxon>
        <taxon>Chlamydiia</taxon>
        <taxon>Parachlamydiales</taxon>
        <taxon>Candidatus Criblamydiaceae</taxon>
        <taxon>Candidatus Criblamydia</taxon>
    </lineage>
</organism>
<accession>A0A090D159</accession>
<comment type="caution">
    <text evidence="2">The sequence shown here is derived from an EMBL/GenBank/DDBJ whole genome shotgun (WGS) entry which is preliminary data.</text>
</comment>
<sequence length="165" mass="18798">MNISPGSLYKTEILTIPKTELEKEIRKSESLGGYVKKGNLDSTKENYVLEVTTPLTEITCDEEELGPLESVLAISKFQVNEIVKNKDSTLTLKVKRISTSELRRQREQNSNSQTLGRASSCHHLKTKTLKERRKSEEIEPSTLEQKKEHKNFKSILSKLLPKQAK</sequence>
<dbReference type="Proteomes" id="UP000031552">
    <property type="component" value="Unassembled WGS sequence"/>
</dbReference>
<reference evidence="2" key="2">
    <citation type="submission" date="2014-09" db="EMBL/GenBank/DDBJ databases">
        <title>Criblamydia sequanensis harbors a mega-plasmid encoding arsenite resistance.</title>
        <authorList>
            <person name="Bertelli C."/>
            <person name="Goesmann A."/>
            <person name="Greub G."/>
        </authorList>
    </citation>
    <scope>NUCLEOTIDE SEQUENCE [LARGE SCALE GENOMIC DNA]</scope>
    <source>
        <strain evidence="2">CRIB-18</strain>
    </source>
</reference>
<reference evidence="2" key="1">
    <citation type="submission" date="2013-12" db="EMBL/GenBank/DDBJ databases">
        <authorList>
            <person name="Linke B."/>
        </authorList>
    </citation>
    <scope>NUCLEOTIDE SEQUENCE [LARGE SCALE GENOMIC DNA]</scope>
    <source>
        <strain evidence="2">CRIB-18</strain>
    </source>
</reference>
<dbReference type="AlphaFoldDB" id="A0A090D159"/>
<feature type="compositionally biased region" description="Polar residues" evidence="1">
    <location>
        <begin position="108"/>
        <end position="117"/>
    </location>
</feature>
<gene>
    <name evidence="2" type="ORF">CSEC_0811</name>
</gene>
<dbReference type="STRING" id="1437425.CSEC_0811"/>
<feature type="compositionally biased region" description="Basic residues" evidence="1">
    <location>
        <begin position="120"/>
        <end position="132"/>
    </location>
</feature>
<evidence type="ECO:0000313" key="3">
    <source>
        <dbReference type="Proteomes" id="UP000031552"/>
    </source>
</evidence>
<name>A0A090D159_9BACT</name>
<keyword evidence="3" id="KW-1185">Reference proteome</keyword>
<dbReference type="RefSeq" id="WP_041017089.1">
    <property type="nucleotide sequence ID" value="NZ_CCEJ010000003.1"/>
</dbReference>
<proteinExistence type="predicted"/>